<feature type="region of interest" description="Disordered" evidence="9">
    <location>
        <begin position="910"/>
        <end position="931"/>
    </location>
</feature>
<dbReference type="InterPro" id="IPR007823">
    <property type="entry name" value="RRP8"/>
</dbReference>
<dbReference type="GO" id="GO:0042273">
    <property type="term" value="P:ribosomal large subunit biogenesis"/>
    <property type="evidence" value="ECO:0007669"/>
    <property type="project" value="TreeGrafter"/>
</dbReference>
<dbReference type="FunFam" id="1.10.10.2150:FF:000001">
    <property type="entry name" value="Ribosomal RNA-processing protein 8"/>
    <property type="match status" value="1"/>
</dbReference>
<protein>
    <recommendedName>
        <fullName evidence="8">Ribosomal RNA-processing protein 8</fullName>
    </recommendedName>
</protein>
<feature type="region of interest" description="Disordered" evidence="9">
    <location>
        <begin position="474"/>
        <end position="661"/>
    </location>
</feature>
<dbReference type="Gene3D" id="1.10.10.2150">
    <property type="entry name" value="Ribosomal RNA-processing protein 8, N-terminal domain"/>
    <property type="match status" value="1"/>
</dbReference>
<evidence type="ECO:0000256" key="2">
    <source>
        <dbReference type="ARBA" id="ARBA00006301"/>
    </source>
</evidence>
<feature type="region of interest" description="Disordered" evidence="9">
    <location>
        <begin position="944"/>
        <end position="970"/>
    </location>
</feature>
<dbReference type="InterPro" id="IPR029063">
    <property type="entry name" value="SAM-dependent_MTases_sf"/>
</dbReference>
<feature type="compositionally biased region" description="Polar residues" evidence="9">
    <location>
        <begin position="35"/>
        <end position="46"/>
    </location>
</feature>
<feature type="region of interest" description="Disordered" evidence="9">
    <location>
        <begin position="756"/>
        <end position="781"/>
    </location>
</feature>
<evidence type="ECO:0000256" key="4">
    <source>
        <dbReference type="ARBA" id="ARBA00022603"/>
    </source>
</evidence>
<evidence type="ECO:0000256" key="3">
    <source>
        <dbReference type="ARBA" id="ARBA00022552"/>
    </source>
</evidence>
<evidence type="ECO:0000256" key="6">
    <source>
        <dbReference type="ARBA" id="ARBA00022691"/>
    </source>
</evidence>
<dbReference type="Proteomes" id="UP001213623">
    <property type="component" value="Chromosome 6"/>
</dbReference>
<keyword evidence="12" id="KW-1185">Reference proteome</keyword>
<accession>A0AAF0J3U6</accession>
<evidence type="ECO:0000256" key="7">
    <source>
        <dbReference type="ARBA" id="ARBA00023242"/>
    </source>
</evidence>
<evidence type="ECO:0000256" key="5">
    <source>
        <dbReference type="ARBA" id="ARBA00022679"/>
    </source>
</evidence>
<feature type="region of interest" description="Disordered" evidence="9">
    <location>
        <begin position="680"/>
        <end position="699"/>
    </location>
</feature>
<name>A0AAF0J3U6_9BASI</name>
<keyword evidence="10" id="KW-0472">Membrane</keyword>
<keyword evidence="10" id="KW-1133">Transmembrane helix</keyword>
<sequence>MAGDEVDLQALQRQLQEQRSSLVDKIMARLPPPGNTASPAKPTESSRPAKLGVGATTSSGTSFSAADQKLRAKLGAFSKGRKSEQSADTKVADSESEEDERPSHSTKKRAARAPDVFAAAEAKIQAAQARHAPSVSSAPSDMSKSQRKKWNKRQRLAAQAANTEPEATTLPTTASARARAPAPAPASTTTPAKGSLTQLQSSMLASLQGARFRSINEHLYTHTSQDALDMIQKEPQLFDEYHNGFRQQVLKWPKNPVNRIAELLLGTKGKKGSLDVRAARIPGALIVDMGAGEAGLARALAPHGFHVLSYDLVDTLDGWVRRADAAAVGALPLPGTAAPLGLVWEDAGPSPAMVDVVVFCLSLMGTNWVDMLTEAWRILRPGGELLVAEVTSRLSSSADFGPFTDMVRALGFDLDGQDTTNSTYFALFKFTKRTESRTTQTTAPLDVGAPVNALAQAVGSPAQAAEVLRELGGHKALDGTNRSTMDETSTSDSQSRSSSPTDSSEGDSSSSSDTFSDSSTSRDGNDSSSSSSSDDRRTSSDNQGPTSTQGGAGGANSSRDSSSAGPTPTSTNNGSDNNQSSSSDSNESSSSNNDSNSSSNSSDNQESSTSAGGGAASSSSSNENSDTNSSTQTSSSNANAGPTSSSRSSSSSSSDSQSSLSTSTAYDVFVTTINGQAVTSTRVSVHTSTPKPGELSSNENGYWDDSGAVGGTFAAVGIVAVALLAALGWFLYRRRKAKRMDADVLAAASAAAATTRTPFDDDDDDMGHAGPYTTGSDNVGATHPYYNPDYTGSPGFHQPGHYAHISEEPYMSPMGPESGMSPANNSGVTTPGHPTSAAFQYYTPQRSQGSHDLARGTYESVPTDNVYAYNSGPYDVASLPPVVSSAAAYNQAPMDPHPYDAYAAQGVSAPSMASGHTSQSADYEPAQSHQSHFEVPVSYAAGPPLHSFHAHNGHGAVPSNQGHAMASSSMGVPSSIYHAYQGPATDSVTTESEQARPAPPVTSGGLAPVTAGGLPPVPVTATDEAPPYVAGPHAPVVSDEKRPVPDSKQQPTSSHMAPEGVSSVTQAFGADAEGQSALDHGDWDPPALSSAWFPTSEPPHAPTETESVRLSGAPLHGEAVNTDSVHTNVEGESAIVEDVPARLVVRNPSPEEE</sequence>
<dbReference type="SUPFAM" id="SSF53335">
    <property type="entry name" value="S-adenosyl-L-methionine-dependent methyltransferases"/>
    <property type="match status" value="1"/>
</dbReference>
<feature type="compositionally biased region" description="Low complexity" evidence="9">
    <location>
        <begin position="680"/>
        <end position="689"/>
    </location>
</feature>
<dbReference type="Pfam" id="PF05148">
    <property type="entry name" value="Methyltransf_8"/>
    <property type="match status" value="1"/>
</dbReference>
<feature type="compositionally biased region" description="Low complexity" evidence="9">
    <location>
        <begin position="52"/>
        <end position="66"/>
    </location>
</feature>
<feature type="compositionally biased region" description="Low complexity" evidence="9">
    <location>
        <begin position="570"/>
        <end position="661"/>
    </location>
</feature>
<gene>
    <name evidence="11" type="primary">RRP8</name>
    <name evidence="11" type="ORF">MNAN1_003292</name>
</gene>
<feature type="region of interest" description="Disordered" evidence="9">
    <location>
        <begin position="817"/>
        <end position="837"/>
    </location>
</feature>
<dbReference type="GO" id="GO:0016433">
    <property type="term" value="F:rRNA (adenine) methyltransferase activity"/>
    <property type="evidence" value="ECO:0007669"/>
    <property type="project" value="UniProtKB-ARBA"/>
</dbReference>
<evidence type="ECO:0000256" key="10">
    <source>
        <dbReference type="SAM" id="Phobius"/>
    </source>
</evidence>
<organism evidence="11 12">
    <name type="scientific">Malassezia nana</name>
    <dbReference type="NCBI Taxonomy" id="180528"/>
    <lineage>
        <taxon>Eukaryota</taxon>
        <taxon>Fungi</taxon>
        <taxon>Dikarya</taxon>
        <taxon>Basidiomycota</taxon>
        <taxon>Ustilaginomycotina</taxon>
        <taxon>Malasseziomycetes</taxon>
        <taxon>Malasseziales</taxon>
        <taxon>Malasseziaceae</taxon>
        <taxon>Malassezia</taxon>
    </lineage>
</organism>
<comment type="subcellular location">
    <subcellularLocation>
        <location evidence="1">Nucleus</location>
        <location evidence="1">Nucleolus</location>
    </subcellularLocation>
</comment>
<reference evidence="11" key="1">
    <citation type="submission" date="2023-03" db="EMBL/GenBank/DDBJ databases">
        <title>Mating type loci evolution in Malassezia.</title>
        <authorList>
            <person name="Coelho M.A."/>
        </authorList>
    </citation>
    <scope>NUCLEOTIDE SEQUENCE</scope>
    <source>
        <strain evidence="11">CBS 9557</strain>
    </source>
</reference>
<dbReference type="PANTHER" id="PTHR12787:SF0">
    <property type="entry name" value="RIBOSOMAL RNA-PROCESSING PROTEIN 8"/>
    <property type="match status" value="1"/>
</dbReference>
<dbReference type="Gene3D" id="3.40.50.150">
    <property type="entry name" value="Vaccinia Virus protein VP39"/>
    <property type="match status" value="1"/>
</dbReference>
<feature type="compositionally biased region" description="Polar residues" evidence="9">
    <location>
        <begin position="134"/>
        <end position="143"/>
    </location>
</feature>
<keyword evidence="10" id="KW-0812">Transmembrane</keyword>
<proteinExistence type="inferred from homology"/>
<keyword evidence="6" id="KW-0949">S-adenosyl-L-methionine</keyword>
<feature type="compositionally biased region" description="Basic residues" evidence="9">
    <location>
        <begin position="145"/>
        <end position="155"/>
    </location>
</feature>
<evidence type="ECO:0000256" key="1">
    <source>
        <dbReference type="ARBA" id="ARBA00004604"/>
    </source>
</evidence>
<feature type="compositionally biased region" description="Polar residues" evidence="9">
    <location>
        <begin position="958"/>
        <end position="970"/>
    </location>
</feature>
<dbReference type="AlphaFoldDB" id="A0AAF0J3U6"/>
<dbReference type="InterPro" id="IPR042036">
    <property type="entry name" value="RRP8_N"/>
</dbReference>
<evidence type="ECO:0000256" key="9">
    <source>
        <dbReference type="SAM" id="MobiDB-lite"/>
    </source>
</evidence>
<dbReference type="EMBL" id="CP119897">
    <property type="protein sequence ID" value="WFD28284.1"/>
    <property type="molecule type" value="Genomic_DNA"/>
</dbReference>
<feature type="region of interest" description="Disordered" evidence="9">
    <location>
        <begin position="19"/>
        <end position="194"/>
    </location>
</feature>
<feature type="compositionally biased region" description="Polar residues" evidence="9">
    <location>
        <begin position="543"/>
        <end position="569"/>
    </location>
</feature>
<feature type="compositionally biased region" description="Basic and acidic residues" evidence="9">
    <location>
        <begin position="81"/>
        <end position="93"/>
    </location>
</feature>
<feature type="region of interest" description="Disordered" evidence="9">
    <location>
        <begin position="984"/>
        <end position="1131"/>
    </location>
</feature>
<feature type="compositionally biased region" description="Low complexity" evidence="9">
    <location>
        <begin position="488"/>
        <end position="532"/>
    </location>
</feature>
<feature type="transmembrane region" description="Helical" evidence="10">
    <location>
        <begin position="708"/>
        <end position="732"/>
    </location>
</feature>
<keyword evidence="7" id="KW-0539">Nucleus</keyword>
<keyword evidence="5 11" id="KW-0808">Transferase</keyword>
<keyword evidence="3" id="KW-0698">rRNA processing</keyword>
<feature type="compositionally biased region" description="Polar residues" evidence="9">
    <location>
        <begin position="821"/>
        <end position="833"/>
    </location>
</feature>
<dbReference type="GO" id="GO:0005730">
    <property type="term" value="C:nucleolus"/>
    <property type="evidence" value="ECO:0007669"/>
    <property type="project" value="UniProtKB-SubCell"/>
</dbReference>
<dbReference type="CDD" id="cd02440">
    <property type="entry name" value="AdoMet_MTases"/>
    <property type="match status" value="1"/>
</dbReference>
<comment type="similarity">
    <text evidence="2">Belongs to the methyltransferase superfamily. RRP8 family.</text>
</comment>
<feature type="compositionally biased region" description="Low complexity" evidence="9">
    <location>
        <begin position="113"/>
        <end position="132"/>
    </location>
</feature>
<evidence type="ECO:0000313" key="12">
    <source>
        <dbReference type="Proteomes" id="UP001213623"/>
    </source>
</evidence>
<keyword evidence="4 11" id="KW-0489">Methyltransferase</keyword>
<feature type="compositionally biased region" description="Low complexity" evidence="9">
    <location>
        <begin position="160"/>
        <end position="192"/>
    </location>
</feature>
<evidence type="ECO:0000256" key="8">
    <source>
        <dbReference type="ARBA" id="ARBA00076672"/>
    </source>
</evidence>
<dbReference type="PANTHER" id="PTHR12787">
    <property type="entry name" value="RIBOSOMAL RNA-PROCESSING PROTEIN 8"/>
    <property type="match status" value="1"/>
</dbReference>
<evidence type="ECO:0000313" key="11">
    <source>
        <dbReference type="EMBL" id="WFD28284.1"/>
    </source>
</evidence>